<evidence type="ECO:0000313" key="1">
    <source>
        <dbReference type="EMBL" id="ABG58058.1"/>
    </source>
</evidence>
<protein>
    <submittedName>
        <fullName evidence="1">Uncharacterized protein</fullName>
    </submittedName>
</protein>
<name>A0A6N4SP07_CYTH3</name>
<keyword evidence="2" id="KW-1185">Reference proteome</keyword>
<reference evidence="1 2" key="1">
    <citation type="journal article" date="2007" name="Appl. Environ. Microbiol.">
        <title>Genome sequence of the cellulolytic gliding bacterium Cytophaga hutchinsonii.</title>
        <authorList>
            <person name="Xie G."/>
            <person name="Bruce D.C."/>
            <person name="Challacombe J.F."/>
            <person name="Chertkov O."/>
            <person name="Detter J.C."/>
            <person name="Gilna P."/>
            <person name="Han C.S."/>
            <person name="Lucas S."/>
            <person name="Misra M."/>
            <person name="Myers G.L."/>
            <person name="Richardson P."/>
            <person name="Tapia R."/>
            <person name="Thayer N."/>
            <person name="Thompson L.S."/>
            <person name="Brettin T.S."/>
            <person name="Henrissat B."/>
            <person name="Wilson D.B."/>
            <person name="McBride M.J."/>
        </authorList>
    </citation>
    <scope>NUCLEOTIDE SEQUENCE [LARGE SCALE GENOMIC DNA]</scope>
    <source>
        <strain evidence="2">ATCC 33406 / DSM 1761 / CIP 103989 / NBRC 15051 / NCIMB 9469 / D465</strain>
    </source>
</reference>
<gene>
    <name evidence="1" type="ordered locus">CHU_0771</name>
</gene>
<sequence>MFFILTVCYAQKDDVKNLSAFSLLYKMQGGGSNNQCKFPAIQVIGVSYVYTNECMNYWTASIFLPREEIHKTDTICVGSLRKASIDSIIQLIQQVPDTVTYATNTTISSGVIQYLTIETDSIERRFVLHNADHPVADKIVAILNSNLPADKPKCDFLIWNK</sequence>
<proteinExistence type="predicted"/>
<dbReference type="Proteomes" id="UP000001822">
    <property type="component" value="Chromosome"/>
</dbReference>
<organism evidence="1 2">
    <name type="scientific">Cytophaga hutchinsonii (strain ATCC 33406 / DSM 1761 / CIP 103989 / NBRC 15051 / NCIMB 9469 / D465)</name>
    <dbReference type="NCBI Taxonomy" id="269798"/>
    <lineage>
        <taxon>Bacteria</taxon>
        <taxon>Pseudomonadati</taxon>
        <taxon>Bacteroidota</taxon>
        <taxon>Cytophagia</taxon>
        <taxon>Cytophagales</taxon>
        <taxon>Cytophagaceae</taxon>
        <taxon>Cytophaga</taxon>
    </lineage>
</organism>
<accession>A0A6N4SP07</accession>
<dbReference type="KEGG" id="chu:CHU_0771"/>
<dbReference type="EMBL" id="CP000383">
    <property type="protein sequence ID" value="ABG58058.1"/>
    <property type="molecule type" value="Genomic_DNA"/>
</dbReference>
<evidence type="ECO:0000313" key="2">
    <source>
        <dbReference type="Proteomes" id="UP000001822"/>
    </source>
</evidence>
<dbReference type="AlphaFoldDB" id="A0A6N4SP07"/>